<feature type="active site" description="Proton acceptor" evidence="10">
    <location>
        <position position="68"/>
    </location>
</feature>
<comment type="caution">
    <text evidence="12">The sequence shown here is derived from an EMBL/GenBank/DDBJ whole genome shotgun (WGS) entry which is preliminary data.</text>
</comment>
<dbReference type="PANTHER" id="PTHR11067">
    <property type="entry name" value="INOSINE TRIPHOSPHATE PYROPHOSPHATASE/HAM1 PROTEIN"/>
    <property type="match status" value="1"/>
</dbReference>
<dbReference type="OrthoDB" id="9807456at2"/>
<dbReference type="GO" id="GO:0035870">
    <property type="term" value="F:dITP diphosphatase activity"/>
    <property type="evidence" value="ECO:0007669"/>
    <property type="project" value="UniProtKB-UniRule"/>
</dbReference>
<evidence type="ECO:0000256" key="9">
    <source>
        <dbReference type="ARBA" id="ARBA00052017"/>
    </source>
</evidence>
<keyword evidence="6 10" id="KW-0460">Magnesium</keyword>
<comment type="catalytic activity">
    <reaction evidence="10">
        <text>ITP + H2O = IMP + diphosphate + H(+)</text>
        <dbReference type="Rhea" id="RHEA:29399"/>
        <dbReference type="ChEBI" id="CHEBI:15377"/>
        <dbReference type="ChEBI" id="CHEBI:15378"/>
        <dbReference type="ChEBI" id="CHEBI:33019"/>
        <dbReference type="ChEBI" id="CHEBI:58053"/>
        <dbReference type="ChEBI" id="CHEBI:61402"/>
        <dbReference type="EC" id="3.6.1.66"/>
    </reaction>
</comment>
<feature type="binding site" evidence="10">
    <location>
        <position position="68"/>
    </location>
    <ligand>
        <name>Mg(2+)</name>
        <dbReference type="ChEBI" id="CHEBI:18420"/>
    </ligand>
</feature>
<evidence type="ECO:0000313" key="12">
    <source>
        <dbReference type="EMBL" id="TCZ74519.1"/>
    </source>
</evidence>
<comment type="function">
    <text evidence="10">Pyrophosphatase that catalyzes the hydrolysis of nucleoside triphosphates to their monophosphate derivatives, with a high preference for the non-canonical purine nucleotides XTP (xanthosine triphosphate), dITP (deoxyinosine triphosphate) and ITP. Seems to function as a house-cleaning enzyme that removes non-canonical purine nucleotides from the nucleotide pool, thus preventing their incorporation into DNA/RNA and avoiding chromosomal lesions.</text>
</comment>
<dbReference type="GO" id="GO:0017111">
    <property type="term" value="F:ribonucleoside triphosphate phosphatase activity"/>
    <property type="evidence" value="ECO:0007669"/>
    <property type="project" value="InterPro"/>
</dbReference>
<proteinExistence type="inferred from homology"/>
<comment type="cofactor">
    <cofactor evidence="10">
        <name>Mg(2+)</name>
        <dbReference type="ChEBI" id="CHEBI:18420"/>
    </cofactor>
    <text evidence="10">Binds 1 Mg(2+) ion per subunit.</text>
</comment>
<protein>
    <recommendedName>
        <fullName evidence="10">dITP/XTP pyrophosphatase</fullName>
        <ecNumber evidence="10">3.6.1.66</ecNumber>
    </recommendedName>
    <alternativeName>
        <fullName evidence="10">Non-canonical purine NTP pyrophosphatase</fullName>
    </alternativeName>
    <alternativeName>
        <fullName evidence="10">Non-standard purine NTP pyrophosphatase</fullName>
    </alternativeName>
    <alternativeName>
        <fullName evidence="10">Nucleoside-triphosphate diphosphatase</fullName>
    </alternativeName>
    <alternativeName>
        <fullName evidence="10">Nucleoside-triphosphate pyrophosphatase</fullName>
        <shortName evidence="10">NTPase</shortName>
    </alternativeName>
</protein>
<dbReference type="GO" id="GO:0009146">
    <property type="term" value="P:purine nucleoside triphosphate catabolic process"/>
    <property type="evidence" value="ECO:0007669"/>
    <property type="project" value="UniProtKB-UniRule"/>
</dbReference>
<evidence type="ECO:0000256" key="5">
    <source>
        <dbReference type="ARBA" id="ARBA00022801"/>
    </source>
</evidence>
<dbReference type="SUPFAM" id="SSF52972">
    <property type="entry name" value="ITPase-like"/>
    <property type="match status" value="1"/>
</dbReference>
<dbReference type="NCBIfam" id="TIGR00042">
    <property type="entry name" value="RdgB/HAM1 family non-canonical purine NTP pyrophosphatase"/>
    <property type="match status" value="1"/>
</dbReference>
<dbReference type="Pfam" id="PF01725">
    <property type="entry name" value="Ham1p_like"/>
    <property type="match status" value="1"/>
</dbReference>
<dbReference type="EMBL" id="SKFH01000002">
    <property type="protein sequence ID" value="TCZ74519.1"/>
    <property type="molecule type" value="Genomic_DNA"/>
</dbReference>
<dbReference type="PANTHER" id="PTHR11067:SF9">
    <property type="entry name" value="INOSINE TRIPHOSPHATE PYROPHOSPHATASE"/>
    <property type="match status" value="1"/>
</dbReference>
<keyword evidence="7 10" id="KW-0546">Nucleotide metabolism</keyword>
<keyword evidence="13" id="KW-1185">Reference proteome</keyword>
<feature type="binding site" evidence="10">
    <location>
        <begin position="177"/>
        <end position="178"/>
    </location>
    <ligand>
        <name>substrate</name>
    </ligand>
</feature>
<feature type="binding site" evidence="10">
    <location>
        <begin position="148"/>
        <end position="151"/>
    </location>
    <ligand>
        <name>substrate</name>
    </ligand>
</feature>
<keyword evidence="4 10" id="KW-0547">Nucleotide-binding</keyword>
<evidence type="ECO:0000256" key="2">
    <source>
        <dbReference type="ARBA" id="ARBA00011738"/>
    </source>
</evidence>
<feature type="binding site" evidence="10">
    <location>
        <position position="172"/>
    </location>
    <ligand>
        <name>substrate</name>
    </ligand>
</feature>
<evidence type="ECO:0000256" key="4">
    <source>
        <dbReference type="ARBA" id="ARBA00022741"/>
    </source>
</evidence>
<comment type="caution">
    <text evidence="10">Lacks conserved residue(s) required for the propagation of feature annotation.</text>
</comment>
<dbReference type="GO" id="GO:0000166">
    <property type="term" value="F:nucleotide binding"/>
    <property type="evidence" value="ECO:0007669"/>
    <property type="project" value="UniProtKB-KW"/>
</dbReference>
<comment type="similarity">
    <text evidence="1 10 11">Belongs to the HAM1 NTPase family.</text>
</comment>
<dbReference type="FunFam" id="3.90.950.10:FF:000001">
    <property type="entry name" value="dITP/XTP pyrophosphatase"/>
    <property type="match status" value="1"/>
</dbReference>
<dbReference type="HAMAP" id="MF_01405">
    <property type="entry name" value="Non_canon_purine_NTPase"/>
    <property type="match status" value="1"/>
</dbReference>
<dbReference type="InterPro" id="IPR002637">
    <property type="entry name" value="RdgB/HAM1"/>
</dbReference>
<dbReference type="RefSeq" id="WP_131850563.1">
    <property type="nucleotide sequence ID" value="NZ_SKFH01000002.1"/>
</dbReference>
<feature type="binding site" evidence="10">
    <location>
        <position position="69"/>
    </location>
    <ligand>
        <name>substrate</name>
    </ligand>
</feature>
<dbReference type="CDD" id="cd00515">
    <property type="entry name" value="HAM1"/>
    <property type="match status" value="1"/>
</dbReference>
<evidence type="ECO:0000256" key="3">
    <source>
        <dbReference type="ARBA" id="ARBA00022723"/>
    </source>
</evidence>
<dbReference type="EC" id="3.6.1.66" evidence="10"/>
<evidence type="ECO:0000256" key="7">
    <source>
        <dbReference type="ARBA" id="ARBA00023080"/>
    </source>
</evidence>
<comment type="catalytic activity">
    <reaction evidence="9 10">
        <text>XTP + H2O = XMP + diphosphate + H(+)</text>
        <dbReference type="Rhea" id="RHEA:28610"/>
        <dbReference type="ChEBI" id="CHEBI:15377"/>
        <dbReference type="ChEBI" id="CHEBI:15378"/>
        <dbReference type="ChEBI" id="CHEBI:33019"/>
        <dbReference type="ChEBI" id="CHEBI:57464"/>
        <dbReference type="ChEBI" id="CHEBI:61314"/>
        <dbReference type="EC" id="3.6.1.66"/>
    </reaction>
</comment>
<evidence type="ECO:0000256" key="10">
    <source>
        <dbReference type="HAMAP-Rule" id="MF_01405"/>
    </source>
</evidence>
<evidence type="ECO:0000256" key="8">
    <source>
        <dbReference type="ARBA" id="ARBA00051875"/>
    </source>
</evidence>
<comment type="catalytic activity">
    <reaction evidence="8 10">
        <text>dITP + H2O = dIMP + diphosphate + H(+)</text>
        <dbReference type="Rhea" id="RHEA:28342"/>
        <dbReference type="ChEBI" id="CHEBI:15377"/>
        <dbReference type="ChEBI" id="CHEBI:15378"/>
        <dbReference type="ChEBI" id="CHEBI:33019"/>
        <dbReference type="ChEBI" id="CHEBI:61194"/>
        <dbReference type="ChEBI" id="CHEBI:61382"/>
        <dbReference type="EC" id="3.6.1.66"/>
    </reaction>
</comment>
<comment type="subunit">
    <text evidence="2 10">Homodimer.</text>
</comment>
<sequence length="193" mass="21009">MELIFATNNAHKVDELRAVLPAGFRILSLKEAGIFQDIPEPFDSLRENAREKARVIHELTGRDCFSEDTGLEVAALGGAPGVHSARYAGDDRSPSANTDKLLRELDGATDRSARFRTIICLCLAGTYHEFEGICPGRISANPQGTGGFGYDPVFVPDGGDGRTFAEMTLAEKGRFSHRRKALDKLVAFLTINP</sequence>
<keyword evidence="5 10" id="KW-0378">Hydrolase</keyword>
<name>A0A4R4E4X0_9BACT</name>
<dbReference type="Proteomes" id="UP000295164">
    <property type="component" value="Unassembled WGS sequence"/>
</dbReference>
<dbReference type="GO" id="GO:0036220">
    <property type="term" value="F:ITP diphosphatase activity"/>
    <property type="evidence" value="ECO:0007669"/>
    <property type="project" value="UniProtKB-UniRule"/>
</dbReference>
<accession>A0A4R4E4X0</accession>
<gene>
    <name evidence="12" type="primary">rdgB</name>
    <name evidence="12" type="ORF">E0486_02520</name>
</gene>
<organism evidence="12 13">
    <name type="scientific">Flaviaesturariibacter aridisoli</name>
    <dbReference type="NCBI Taxonomy" id="2545761"/>
    <lineage>
        <taxon>Bacteria</taxon>
        <taxon>Pseudomonadati</taxon>
        <taxon>Bacteroidota</taxon>
        <taxon>Chitinophagia</taxon>
        <taxon>Chitinophagales</taxon>
        <taxon>Chitinophagaceae</taxon>
        <taxon>Flaviaestuariibacter</taxon>
    </lineage>
</organism>
<dbReference type="InterPro" id="IPR029001">
    <property type="entry name" value="ITPase-like_fam"/>
</dbReference>
<feature type="binding site" evidence="10">
    <location>
        <begin position="7"/>
        <end position="12"/>
    </location>
    <ligand>
        <name>substrate</name>
    </ligand>
</feature>
<reference evidence="12 13" key="1">
    <citation type="submission" date="2019-03" db="EMBL/GenBank/DDBJ databases">
        <authorList>
            <person name="Kim M.K.M."/>
        </authorList>
    </citation>
    <scope>NUCLEOTIDE SEQUENCE [LARGE SCALE GENOMIC DNA]</scope>
    <source>
        <strain evidence="12 13">17J68-15</strain>
    </source>
</reference>
<evidence type="ECO:0000256" key="6">
    <source>
        <dbReference type="ARBA" id="ARBA00022842"/>
    </source>
</evidence>
<dbReference type="GO" id="GO:0009117">
    <property type="term" value="P:nucleotide metabolic process"/>
    <property type="evidence" value="ECO:0007669"/>
    <property type="project" value="UniProtKB-KW"/>
</dbReference>
<dbReference type="GO" id="GO:0046872">
    <property type="term" value="F:metal ion binding"/>
    <property type="evidence" value="ECO:0007669"/>
    <property type="project" value="UniProtKB-KW"/>
</dbReference>
<dbReference type="GO" id="GO:0036222">
    <property type="term" value="F:XTP diphosphatase activity"/>
    <property type="evidence" value="ECO:0007669"/>
    <property type="project" value="UniProtKB-UniRule"/>
</dbReference>
<evidence type="ECO:0000313" key="13">
    <source>
        <dbReference type="Proteomes" id="UP000295164"/>
    </source>
</evidence>
<evidence type="ECO:0000256" key="1">
    <source>
        <dbReference type="ARBA" id="ARBA00008023"/>
    </source>
</evidence>
<evidence type="ECO:0000256" key="11">
    <source>
        <dbReference type="RuleBase" id="RU003781"/>
    </source>
</evidence>
<dbReference type="AlphaFoldDB" id="A0A4R4E4X0"/>
<dbReference type="Gene3D" id="3.90.950.10">
    <property type="match status" value="1"/>
</dbReference>
<keyword evidence="3 10" id="KW-0479">Metal-binding</keyword>
<dbReference type="InterPro" id="IPR020922">
    <property type="entry name" value="dITP/XTP_pyrophosphatase"/>
</dbReference>
<dbReference type="GO" id="GO:0005829">
    <property type="term" value="C:cytosol"/>
    <property type="evidence" value="ECO:0007669"/>
    <property type="project" value="TreeGrafter"/>
</dbReference>